<proteinExistence type="predicted"/>
<reference evidence="1 2" key="1">
    <citation type="submission" date="2010-12" db="EMBL/GenBank/DDBJ databases">
        <authorList>
            <person name="Muzny D."/>
            <person name="Qin X."/>
            <person name="Deng J."/>
            <person name="Jiang H."/>
            <person name="Liu Y."/>
            <person name="Qu J."/>
            <person name="Song X.-Z."/>
            <person name="Zhang L."/>
            <person name="Thornton R."/>
            <person name="Coyle M."/>
            <person name="Francisco L."/>
            <person name="Jackson L."/>
            <person name="Javaid M."/>
            <person name="Korchina V."/>
            <person name="Kovar C."/>
            <person name="Mata R."/>
            <person name="Mathew T."/>
            <person name="Ngo R."/>
            <person name="Nguyen L."/>
            <person name="Nguyen N."/>
            <person name="Okwuonu G."/>
            <person name="Ongeri F."/>
            <person name="Pham C."/>
            <person name="Simmons D."/>
            <person name="Wilczek-Boney K."/>
            <person name="Hale W."/>
            <person name="Jakkamsetti A."/>
            <person name="Pham P."/>
            <person name="Ruth R."/>
            <person name="San Lucas F."/>
            <person name="Warren J."/>
            <person name="Zhang J."/>
            <person name="Zhao Z."/>
            <person name="Zhou C."/>
            <person name="Zhu D."/>
            <person name="Lee S."/>
            <person name="Bess C."/>
            <person name="Blankenburg K."/>
            <person name="Forbes L."/>
            <person name="Fu Q."/>
            <person name="Gubbala S."/>
            <person name="Hirani K."/>
            <person name="Jayaseelan J.C."/>
            <person name="Lara F."/>
            <person name="Munidasa M."/>
            <person name="Palculict T."/>
            <person name="Patil S."/>
            <person name="Pu L.-L."/>
            <person name="Saada N."/>
            <person name="Tang L."/>
            <person name="Weissenberger G."/>
            <person name="Zhu Y."/>
            <person name="Hemphill L."/>
            <person name="Shang Y."/>
            <person name="Youmans B."/>
            <person name="Ayvaz T."/>
            <person name="Ross M."/>
            <person name="Santibanez J."/>
            <person name="Aqrawi P."/>
            <person name="Gross S."/>
            <person name="Joshi V."/>
            <person name="Fowler G."/>
            <person name="Nazareth L."/>
            <person name="Reid J."/>
            <person name="Worley K."/>
            <person name="Petrosino J."/>
            <person name="Highlander S."/>
            <person name="Gibbs R."/>
        </authorList>
    </citation>
    <scope>NUCLEOTIDE SEQUENCE [LARGE SCALE GENOMIC DNA]</scope>
    <source>
        <strain evidence="1 2">ATCC 23263</strain>
    </source>
</reference>
<dbReference type="OrthoDB" id="39946at2"/>
<evidence type="ECO:0000313" key="1">
    <source>
        <dbReference type="EMBL" id="EFV02818.1"/>
    </source>
</evidence>
<dbReference type="eggNOG" id="ENOG502Z8M2">
    <property type="taxonomic scope" value="Bacteria"/>
</dbReference>
<dbReference type="AlphaFoldDB" id="E6MDL8"/>
<dbReference type="HOGENOM" id="CLU_665429_0_0_9"/>
<gene>
    <name evidence="1" type="ORF">HMP0721_0100</name>
</gene>
<protein>
    <submittedName>
        <fullName evidence="1">Uncharacterized protein</fullName>
    </submittedName>
</protein>
<dbReference type="Proteomes" id="UP000004754">
    <property type="component" value="Unassembled WGS sequence"/>
</dbReference>
<comment type="caution">
    <text evidence="1">The sequence shown here is derived from an EMBL/GenBank/DDBJ whole genome shotgun (WGS) entry which is preliminary data.</text>
</comment>
<dbReference type="EMBL" id="AEQN01000004">
    <property type="protein sequence ID" value="EFV02818.1"/>
    <property type="molecule type" value="Genomic_DNA"/>
</dbReference>
<accession>E6MDL8</accession>
<keyword evidence="2" id="KW-1185">Reference proteome</keyword>
<dbReference type="RefSeq" id="WP_006597518.1">
    <property type="nucleotide sequence ID" value="NZ_GL622359.1"/>
</dbReference>
<organism evidence="1 2">
    <name type="scientific">Pseudoramibacter alactolyticus ATCC 23263</name>
    <dbReference type="NCBI Taxonomy" id="887929"/>
    <lineage>
        <taxon>Bacteria</taxon>
        <taxon>Bacillati</taxon>
        <taxon>Bacillota</taxon>
        <taxon>Clostridia</taxon>
        <taxon>Eubacteriales</taxon>
        <taxon>Eubacteriaceae</taxon>
        <taxon>Pseudoramibacter</taxon>
    </lineage>
</organism>
<sequence length="413" mass="46851">MRNQSGKDIAIGFVTGRRGFRKLLTTYAFRWRTIVAENNLSIHLIVAYDLDYNHTKIEDYVALRQDVRAVFASVSFIGPERIRRMVKTVADAGILPADQAARLFEKGYAGKRNSVLFEAIRRKMDALIFLDDDEYPLAVTHENRTALWSGQDVFSEHVLALGGQDVTNGYRCGYISPIPHLDFDATLSEGDFKTFIEAVSNEAFDWDGLKKIMAAGGVTYADVTVLKRHQVRPLSPGSGDGLPLSGSNLGINLRRPERIPPFFNPPGARGEDTFFALALEHRQVARVPVYTFHDGFMQYPHLLSGVLPLHLKRIEAADAGVAERFYRACLGWIRYKPLYQWLTSKARQADFSAAAKLTGEQLRATLSKIAAYFHVPAFMRLEEEYEKFRRHVYQDAQMFQINRQNWQRLIGAL</sequence>
<evidence type="ECO:0000313" key="2">
    <source>
        <dbReference type="Proteomes" id="UP000004754"/>
    </source>
</evidence>
<name>E6MDL8_9FIRM</name>